<dbReference type="Proteomes" id="UP001258017">
    <property type="component" value="Unassembled WGS sequence"/>
</dbReference>
<dbReference type="Gene3D" id="2.40.70.10">
    <property type="entry name" value="Acid Proteases"/>
    <property type="match status" value="1"/>
</dbReference>
<comment type="caution">
    <text evidence="4">The sequence shown here is derived from an EMBL/GenBank/DDBJ whole genome shotgun (WGS) entry which is preliminary data.</text>
</comment>
<proteinExistence type="predicted"/>
<dbReference type="SUPFAM" id="SSF50630">
    <property type="entry name" value="Acid proteases"/>
    <property type="match status" value="1"/>
</dbReference>
<evidence type="ECO:0000256" key="1">
    <source>
        <dbReference type="ARBA" id="ARBA00022801"/>
    </source>
</evidence>
<reference evidence="4" key="1">
    <citation type="submission" date="2021-08" db="EMBL/GenBank/DDBJ databases">
        <authorList>
            <person name="Misof B."/>
            <person name="Oliver O."/>
            <person name="Podsiadlowski L."/>
            <person name="Donath A."/>
            <person name="Peters R."/>
            <person name="Mayer C."/>
            <person name="Rust J."/>
            <person name="Gunkel S."/>
            <person name="Lesny P."/>
            <person name="Martin S."/>
            <person name="Oeyen J.P."/>
            <person name="Petersen M."/>
            <person name="Panagiotis P."/>
            <person name="Wilbrandt J."/>
            <person name="Tanja T."/>
        </authorList>
    </citation>
    <scope>NUCLEOTIDE SEQUENCE</scope>
    <source>
        <strain evidence="4">GBR_01_08_01A</strain>
        <tissue evidence="4">Thorax + abdomen</tissue>
    </source>
</reference>
<feature type="compositionally biased region" description="Basic residues" evidence="2">
    <location>
        <begin position="252"/>
        <end position="274"/>
    </location>
</feature>
<reference evidence="4" key="2">
    <citation type="journal article" date="2023" name="Commun. Biol.">
        <title>Intrasexual cuticular hydrocarbon dimorphism in a wasp sheds light on hydrocarbon biosynthesis genes in Hymenoptera.</title>
        <authorList>
            <person name="Moris V.C."/>
            <person name="Podsiadlowski L."/>
            <person name="Martin S."/>
            <person name="Oeyen J.P."/>
            <person name="Donath A."/>
            <person name="Petersen M."/>
            <person name="Wilbrandt J."/>
            <person name="Misof B."/>
            <person name="Liedtke D."/>
            <person name="Thamm M."/>
            <person name="Scheiner R."/>
            <person name="Schmitt T."/>
            <person name="Niehuis O."/>
        </authorList>
    </citation>
    <scope>NUCLEOTIDE SEQUENCE</scope>
    <source>
        <strain evidence="4">GBR_01_08_01A</strain>
    </source>
</reference>
<evidence type="ECO:0000256" key="2">
    <source>
        <dbReference type="SAM" id="MobiDB-lite"/>
    </source>
</evidence>
<dbReference type="InterPro" id="IPR001969">
    <property type="entry name" value="Aspartic_peptidase_AS"/>
</dbReference>
<dbReference type="GO" id="GO:0006508">
    <property type="term" value="P:proteolysis"/>
    <property type="evidence" value="ECO:0007669"/>
    <property type="project" value="InterPro"/>
</dbReference>
<dbReference type="PROSITE" id="PS50175">
    <property type="entry name" value="ASP_PROT_RETROV"/>
    <property type="match status" value="1"/>
</dbReference>
<keyword evidence="5" id="KW-1185">Reference proteome</keyword>
<dbReference type="AlphaFoldDB" id="A0AAD9R8V4"/>
<gene>
    <name evidence="4" type="ORF">KPH14_012762</name>
</gene>
<dbReference type="InterPro" id="IPR001995">
    <property type="entry name" value="Peptidase_A2_cat"/>
</dbReference>
<dbReference type="PANTHER" id="PTHR33327">
    <property type="entry name" value="ENDONUCLEASE"/>
    <property type="match status" value="1"/>
</dbReference>
<organism evidence="4 5">
    <name type="scientific">Odynerus spinipes</name>
    <dbReference type="NCBI Taxonomy" id="1348599"/>
    <lineage>
        <taxon>Eukaryota</taxon>
        <taxon>Metazoa</taxon>
        <taxon>Ecdysozoa</taxon>
        <taxon>Arthropoda</taxon>
        <taxon>Hexapoda</taxon>
        <taxon>Insecta</taxon>
        <taxon>Pterygota</taxon>
        <taxon>Neoptera</taxon>
        <taxon>Endopterygota</taxon>
        <taxon>Hymenoptera</taxon>
        <taxon>Apocrita</taxon>
        <taxon>Aculeata</taxon>
        <taxon>Vespoidea</taxon>
        <taxon>Vespidae</taxon>
        <taxon>Eumeninae</taxon>
        <taxon>Odynerus</taxon>
    </lineage>
</organism>
<dbReference type="PROSITE" id="PS00141">
    <property type="entry name" value="ASP_PROTEASE"/>
    <property type="match status" value="1"/>
</dbReference>
<dbReference type="EMBL" id="JAIFRP010004475">
    <property type="protein sequence ID" value="KAK2575247.1"/>
    <property type="molecule type" value="Genomic_DNA"/>
</dbReference>
<feature type="domain" description="Peptidase A2" evidence="3">
    <location>
        <begin position="323"/>
        <end position="396"/>
    </location>
</feature>
<keyword evidence="1" id="KW-0378">Hydrolase</keyword>
<evidence type="ECO:0000259" key="3">
    <source>
        <dbReference type="PROSITE" id="PS50175"/>
    </source>
</evidence>
<protein>
    <recommendedName>
        <fullName evidence="3">Peptidase A2 domain-containing protein</fullName>
    </recommendedName>
</protein>
<sequence length="486" mass="55259">MLHTPVRDTNPGKDTQLTKDVEEEKAIRGRTEMGEPSTTGMQITGGIQENAAADFRHVRLPPFWRNRPRLWFVQLESEFSNYGMRSDDRRCHAIIRHLDEGTMTAVSDVLENPPDADKYDTLKNTLINRFSDSQEKQLRILLSTLELGDRKPSQLLREMRSLAGDNATEGLLRTLWLQRLPTRIQELLLILEDTTLVKLAECADKLHEHPSTMENKSAQYVSVADSTAPMAMNEQIRRLTEHVAALSTKLGQTHRHGRNRFRSRSRSRYSRSRNRTPTPADGSQDGQCYYHQRFGNKAYKSGAVNERPKRSPRLHISDKATGWIFLIDTGADVSIIPVTYLRRRPPLATSSLYAVNGNKIKTYGERKLTLQLGLRRPIKGDFVIADVTRPVIGADILTDHGLIVDLQGKRLIDKLTGLSTRGFRRDTEHVTTITLDLDMPYHRILAEFPQLTSRSRDDKLKAHGRYQPQLYRISTSRVCVAPGPVP</sequence>
<dbReference type="InterPro" id="IPR021109">
    <property type="entry name" value="Peptidase_aspartic_dom_sf"/>
</dbReference>
<dbReference type="GO" id="GO:0004190">
    <property type="term" value="F:aspartic-type endopeptidase activity"/>
    <property type="evidence" value="ECO:0007669"/>
    <property type="project" value="InterPro"/>
</dbReference>
<dbReference type="FunFam" id="2.40.70.10:FF:000130">
    <property type="entry name" value="Retrovirus-related Pol polyprotein from transposon opus-like Protein"/>
    <property type="match status" value="1"/>
</dbReference>
<dbReference type="Pfam" id="PF23055">
    <property type="entry name" value="DUF7041"/>
    <property type="match status" value="1"/>
</dbReference>
<evidence type="ECO:0000313" key="5">
    <source>
        <dbReference type="Proteomes" id="UP001258017"/>
    </source>
</evidence>
<dbReference type="PANTHER" id="PTHR33327:SF3">
    <property type="entry name" value="RNA-DIRECTED DNA POLYMERASE"/>
    <property type="match status" value="1"/>
</dbReference>
<evidence type="ECO:0000313" key="4">
    <source>
        <dbReference type="EMBL" id="KAK2575247.1"/>
    </source>
</evidence>
<accession>A0AAD9R8V4</accession>
<name>A0AAD9R8V4_9HYME</name>
<feature type="region of interest" description="Disordered" evidence="2">
    <location>
        <begin position="247"/>
        <end position="286"/>
    </location>
</feature>
<dbReference type="InterPro" id="IPR055469">
    <property type="entry name" value="DUF7041"/>
</dbReference>